<reference evidence="2 3" key="1">
    <citation type="submission" date="2019-05" db="EMBL/GenBank/DDBJ databases">
        <title>Mikania micrantha, genome provides insights into the molecular mechanism of rapid growth.</title>
        <authorList>
            <person name="Liu B."/>
        </authorList>
    </citation>
    <scope>NUCLEOTIDE SEQUENCE [LARGE SCALE GENOMIC DNA]</scope>
    <source>
        <strain evidence="2">NLD-2019</strain>
        <tissue evidence="2">Leaf</tissue>
    </source>
</reference>
<protein>
    <submittedName>
        <fullName evidence="2">Uncharacterized protein</fullName>
    </submittedName>
</protein>
<proteinExistence type="predicted"/>
<dbReference type="OrthoDB" id="1022321at2759"/>
<accession>A0A5N6PDZ7</accession>
<keyword evidence="3" id="KW-1185">Reference proteome</keyword>
<dbReference type="AlphaFoldDB" id="A0A5N6PDZ7"/>
<evidence type="ECO:0000313" key="2">
    <source>
        <dbReference type="EMBL" id="KAD6119969.1"/>
    </source>
</evidence>
<keyword evidence="1" id="KW-1133">Transmembrane helix</keyword>
<evidence type="ECO:0000313" key="3">
    <source>
        <dbReference type="Proteomes" id="UP000326396"/>
    </source>
</evidence>
<dbReference type="Proteomes" id="UP000326396">
    <property type="component" value="Linkage Group LG13"/>
</dbReference>
<name>A0A5N6PDZ7_9ASTR</name>
<feature type="transmembrane region" description="Helical" evidence="1">
    <location>
        <begin position="6"/>
        <end position="22"/>
    </location>
</feature>
<organism evidence="2 3">
    <name type="scientific">Mikania micrantha</name>
    <name type="common">bitter vine</name>
    <dbReference type="NCBI Taxonomy" id="192012"/>
    <lineage>
        <taxon>Eukaryota</taxon>
        <taxon>Viridiplantae</taxon>
        <taxon>Streptophyta</taxon>
        <taxon>Embryophyta</taxon>
        <taxon>Tracheophyta</taxon>
        <taxon>Spermatophyta</taxon>
        <taxon>Magnoliopsida</taxon>
        <taxon>eudicotyledons</taxon>
        <taxon>Gunneridae</taxon>
        <taxon>Pentapetalae</taxon>
        <taxon>asterids</taxon>
        <taxon>campanulids</taxon>
        <taxon>Asterales</taxon>
        <taxon>Asteraceae</taxon>
        <taxon>Asteroideae</taxon>
        <taxon>Heliantheae alliance</taxon>
        <taxon>Eupatorieae</taxon>
        <taxon>Mikania</taxon>
    </lineage>
</organism>
<keyword evidence="1" id="KW-0812">Transmembrane</keyword>
<evidence type="ECO:0000256" key="1">
    <source>
        <dbReference type="SAM" id="Phobius"/>
    </source>
</evidence>
<dbReference type="EMBL" id="SZYD01000005">
    <property type="protein sequence ID" value="KAD6119969.1"/>
    <property type="molecule type" value="Genomic_DNA"/>
</dbReference>
<sequence>MFKRGAITISVFANSTTMVGWCRPRRRLRRRKSGVIRLGNRRRGAGMRWQRVAQWRMVACPFVILKRFIMKMVSDGRFMEAYYLSLPILRPQLFPISAICTPYQ</sequence>
<gene>
    <name evidence="2" type="ORF">E3N88_11240</name>
</gene>
<keyword evidence="1" id="KW-0472">Membrane</keyword>
<comment type="caution">
    <text evidence="2">The sequence shown here is derived from an EMBL/GenBank/DDBJ whole genome shotgun (WGS) entry which is preliminary data.</text>
</comment>